<gene>
    <name evidence="2" type="ORF">FJM51_04480</name>
</gene>
<feature type="compositionally biased region" description="Basic and acidic residues" evidence="1">
    <location>
        <begin position="1"/>
        <end position="24"/>
    </location>
</feature>
<feature type="region of interest" description="Disordered" evidence="1">
    <location>
        <begin position="121"/>
        <end position="145"/>
    </location>
</feature>
<dbReference type="OrthoDB" id="2290206at2"/>
<dbReference type="EMBL" id="VFRP01000002">
    <property type="protein sequence ID" value="TPE53280.1"/>
    <property type="molecule type" value="Genomic_DNA"/>
</dbReference>
<organism evidence="2 3">
    <name type="scientific">Amaricoccus solimangrovi</name>
    <dbReference type="NCBI Taxonomy" id="2589815"/>
    <lineage>
        <taxon>Bacteria</taxon>
        <taxon>Pseudomonadati</taxon>
        <taxon>Pseudomonadota</taxon>
        <taxon>Alphaproteobacteria</taxon>
        <taxon>Rhodobacterales</taxon>
        <taxon>Paracoccaceae</taxon>
        <taxon>Amaricoccus</taxon>
    </lineage>
</organism>
<proteinExistence type="predicted"/>
<dbReference type="AlphaFoldDB" id="A0A501WXR9"/>
<evidence type="ECO:0000313" key="2">
    <source>
        <dbReference type="EMBL" id="TPE53280.1"/>
    </source>
</evidence>
<feature type="compositionally biased region" description="Low complexity" evidence="1">
    <location>
        <begin position="133"/>
        <end position="145"/>
    </location>
</feature>
<reference evidence="2 3" key="1">
    <citation type="submission" date="2019-06" db="EMBL/GenBank/DDBJ databases">
        <title>A novel bacterium of genus Amaricoccus, isolated from marine sediment.</title>
        <authorList>
            <person name="Huang H."/>
            <person name="Mo K."/>
            <person name="Hu Y."/>
        </authorList>
    </citation>
    <scope>NUCLEOTIDE SEQUENCE [LARGE SCALE GENOMIC DNA]</scope>
    <source>
        <strain evidence="2 3">HB172011</strain>
    </source>
</reference>
<dbReference type="Proteomes" id="UP000319255">
    <property type="component" value="Unassembled WGS sequence"/>
</dbReference>
<sequence>MLTTPDRPRPEDATKRGVDVDGTRKGLVSTRGLGAQSGPSGVTTSFRLPRLRSVRGDRLIGYERVSTTRQGASGLGLEAQRQAIEGCAAQRSANLLARFTEVGVWERLFIYDVARIATTGSTRSLAPARRDSSGSPSAGGSVAEA</sequence>
<feature type="region of interest" description="Disordered" evidence="1">
    <location>
        <begin position="1"/>
        <end position="45"/>
    </location>
</feature>
<accession>A0A501WXR9</accession>
<evidence type="ECO:0000313" key="3">
    <source>
        <dbReference type="Proteomes" id="UP000319255"/>
    </source>
</evidence>
<protein>
    <submittedName>
        <fullName evidence="2">Recombinase family protein</fullName>
    </submittedName>
</protein>
<keyword evidence="3" id="KW-1185">Reference proteome</keyword>
<evidence type="ECO:0000256" key="1">
    <source>
        <dbReference type="SAM" id="MobiDB-lite"/>
    </source>
</evidence>
<dbReference type="RefSeq" id="WP_140452902.1">
    <property type="nucleotide sequence ID" value="NZ_VFRP01000002.1"/>
</dbReference>
<comment type="caution">
    <text evidence="2">The sequence shown here is derived from an EMBL/GenBank/DDBJ whole genome shotgun (WGS) entry which is preliminary data.</text>
</comment>
<name>A0A501WXR9_9RHOB</name>